<organism evidence="2 3">
    <name type="scientific">Candidatus Komeilibacteria bacterium CG10_big_fil_rev_8_21_14_0_10_41_13</name>
    <dbReference type="NCBI Taxonomy" id="1974476"/>
    <lineage>
        <taxon>Bacteria</taxon>
        <taxon>Candidatus Komeiliibacteriota</taxon>
    </lineage>
</organism>
<feature type="transmembrane region" description="Helical" evidence="1">
    <location>
        <begin position="467"/>
        <end position="486"/>
    </location>
</feature>
<keyword evidence="1" id="KW-0472">Membrane</keyword>
<feature type="transmembrane region" description="Helical" evidence="1">
    <location>
        <begin position="306"/>
        <end position="324"/>
    </location>
</feature>
<name>A0A2M6WCM1_9BACT</name>
<dbReference type="EMBL" id="PFBO01000046">
    <property type="protein sequence ID" value="PIT90551.1"/>
    <property type="molecule type" value="Genomic_DNA"/>
</dbReference>
<accession>A0A2M6WCM1</accession>
<feature type="transmembrane region" description="Helical" evidence="1">
    <location>
        <begin position="399"/>
        <end position="422"/>
    </location>
</feature>
<evidence type="ECO:0000256" key="1">
    <source>
        <dbReference type="SAM" id="Phobius"/>
    </source>
</evidence>
<protein>
    <submittedName>
        <fullName evidence="2">Uncharacterized protein</fullName>
    </submittedName>
</protein>
<reference evidence="3" key="1">
    <citation type="submission" date="2017-09" db="EMBL/GenBank/DDBJ databases">
        <title>Depth-based differentiation of microbial function through sediment-hosted aquifers and enrichment of novel symbionts in the deep terrestrial subsurface.</title>
        <authorList>
            <person name="Probst A.J."/>
            <person name="Ladd B."/>
            <person name="Jarett J.K."/>
            <person name="Geller-Mcgrath D.E."/>
            <person name="Sieber C.M.K."/>
            <person name="Emerson J.B."/>
            <person name="Anantharaman K."/>
            <person name="Thomas B.C."/>
            <person name="Malmstrom R."/>
            <person name="Stieglmeier M."/>
            <person name="Klingl A."/>
            <person name="Woyke T."/>
            <person name="Ryan C.M."/>
            <person name="Banfield J.F."/>
        </authorList>
    </citation>
    <scope>NUCLEOTIDE SEQUENCE [LARGE SCALE GENOMIC DNA]</scope>
</reference>
<proteinExistence type="predicted"/>
<evidence type="ECO:0000313" key="3">
    <source>
        <dbReference type="Proteomes" id="UP000230543"/>
    </source>
</evidence>
<keyword evidence="1" id="KW-0812">Transmembrane</keyword>
<keyword evidence="1" id="KW-1133">Transmembrane helix</keyword>
<gene>
    <name evidence="2" type="ORF">COU22_01525</name>
</gene>
<dbReference type="Proteomes" id="UP000230543">
    <property type="component" value="Unassembled WGS sequence"/>
</dbReference>
<dbReference type="AlphaFoldDB" id="A0A2M6WCM1"/>
<feature type="transmembrane region" description="Helical" evidence="1">
    <location>
        <begin position="428"/>
        <end position="446"/>
    </location>
</feature>
<sequence length="533" mass="62402">MFSDSTKKFIEQIRRSDPRVFYSNPDAERLQVDSFVSKIASIYEKVRNAIDYKEDHLIRKAAIFRILQRKILIKINSEDVGLSLLKELIRAGYLENNFIYRSKVEEVNEIFEKYLALFNFSGIKRSTDKGNELFKWLLELAACEIEECLMPPLADRAMVEFMFKVMRPNIKLVDKDLSDEEKDLQIYLAAYKALVKSDESMMDLKLLKYMYPAWKGASNTEIMTVGKKIYNLKAAIEKQKKYNLSSKLLQLFKKYTFVFLVLRDIILENPLEAEEIFKDPDELEYHIRQVCQKSYIRVRTKLRRSIVRVTIYLFLTKMLLALVLELPYDYYIAQEIAYTALIINALFPPALIFMLGIFIKIPSGKNTKRVVAVAKEAIYSDAIGEVKGGLGKVVKRSNLALIIFYSLYFILFIFSFGLLIYILDLLHFNIFSKLIFLLFLSLVSFFGIKMRNKITELVVIDRSQNPIFFLVNLFILPFLNAGHWLSEKFSKINVFVFILDFIIEAPFKIFLEVIEDWLAFLREKKDEMYDKSV</sequence>
<feature type="transmembrane region" description="Helical" evidence="1">
    <location>
        <begin position="336"/>
        <end position="359"/>
    </location>
</feature>
<comment type="caution">
    <text evidence="2">The sequence shown here is derived from an EMBL/GenBank/DDBJ whole genome shotgun (WGS) entry which is preliminary data.</text>
</comment>
<evidence type="ECO:0000313" key="2">
    <source>
        <dbReference type="EMBL" id="PIT90551.1"/>
    </source>
</evidence>